<proteinExistence type="predicted"/>
<dbReference type="Gene3D" id="1.25.40.10">
    <property type="entry name" value="Tetratricopeptide repeat domain"/>
    <property type="match status" value="1"/>
</dbReference>
<evidence type="ECO:0000256" key="1">
    <source>
        <dbReference type="SAM" id="Coils"/>
    </source>
</evidence>
<gene>
    <name evidence="2" type="ORF">HLQ16_20935</name>
</gene>
<accession>A0A7Y3T1E9</accession>
<organism evidence="2 3">
    <name type="scientific">Clostridium estertheticum</name>
    <dbReference type="NCBI Taxonomy" id="238834"/>
    <lineage>
        <taxon>Bacteria</taxon>
        <taxon>Bacillati</taxon>
        <taxon>Bacillota</taxon>
        <taxon>Clostridia</taxon>
        <taxon>Eubacteriales</taxon>
        <taxon>Clostridiaceae</taxon>
        <taxon>Clostridium</taxon>
    </lineage>
</organism>
<reference evidence="2 3" key="1">
    <citation type="submission" date="2020-05" db="EMBL/GenBank/DDBJ databases">
        <title>Complete genome of Clostridium estertheticum subspecies estertheticum, isolated from Vacuum packed lamb meat from New Zealand imported to Switzerland.</title>
        <authorList>
            <person name="Wambui J."/>
            <person name="Stevens M.J.A."/>
            <person name="Stephan R."/>
        </authorList>
    </citation>
    <scope>NUCLEOTIDE SEQUENCE [LARGE SCALE GENOMIC DNA]</scope>
    <source>
        <strain evidence="2 3">CEST001</strain>
    </source>
</reference>
<evidence type="ECO:0000313" key="2">
    <source>
        <dbReference type="EMBL" id="NNU78382.1"/>
    </source>
</evidence>
<dbReference type="InterPro" id="IPR011990">
    <property type="entry name" value="TPR-like_helical_dom_sf"/>
</dbReference>
<dbReference type="RefSeq" id="WP_171298951.1">
    <property type="nucleotide sequence ID" value="NZ_CP087098.1"/>
</dbReference>
<keyword evidence="1" id="KW-0175">Coiled coil</keyword>
<dbReference type="SUPFAM" id="SSF48452">
    <property type="entry name" value="TPR-like"/>
    <property type="match status" value="1"/>
</dbReference>
<protein>
    <submittedName>
        <fullName evidence="2">Tetratricopeptide repeat protein</fullName>
    </submittedName>
</protein>
<dbReference type="AlphaFoldDB" id="A0A7Y3T1E9"/>
<dbReference type="EMBL" id="JABEYB010000022">
    <property type="protein sequence ID" value="NNU78382.1"/>
    <property type="molecule type" value="Genomic_DNA"/>
</dbReference>
<comment type="caution">
    <text evidence="2">The sequence shown here is derived from an EMBL/GenBank/DDBJ whole genome shotgun (WGS) entry which is preliminary data.</text>
</comment>
<feature type="coiled-coil region" evidence="1">
    <location>
        <begin position="181"/>
        <end position="213"/>
    </location>
</feature>
<evidence type="ECO:0000313" key="3">
    <source>
        <dbReference type="Proteomes" id="UP000531659"/>
    </source>
</evidence>
<dbReference type="Proteomes" id="UP000531659">
    <property type="component" value="Unassembled WGS sequence"/>
</dbReference>
<name>A0A7Y3T1E9_9CLOT</name>
<sequence length="286" mass="32519">MDKMSIKKTCIISVLALLVIIGVGFSGYKYTKISQYNSLIKGANKYMEVSEYDKAIALFQQSLNYKSDVNIENSIKLAQNLIKIKKIYDEGINLMNNKNYLAAIAQFKKIEKESDKLYTDAQSKINICIKEYISQNINKSNASLKANKYEEANKYIAEIFKVDNNNEEAKTLKIIIDKKIKEAQEKEAQGKTAQKAEEEAKETKATANIITAASAEGIVRNLVLKNPIKNHFCKFDHEENIDGVKYFVIHGYQLVVDHTATWGWYYVNQNNGKVFKGSPVDQKLMN</sequence>